<dbReference type="RefSeq" id="WP_145853743.1">
    <property type="nucleotide sequence ID" value="NZ_RPFW01000003.1"/>
</dbReference>
<dbReference type="Proteomes" id="UP000460272">
    <property type="component" value="Unassembled WGS sequence"/>
</dbReference>
<dbReference type="AlphaFoldDB" id="A0A6P2BXQ8"/>
<gene>
    <name evidence="7" type="ORF">EAS64_15615</name>
</gene>
<evidence type="ECO:0000256" key="1">
    <source>
        <dbReference type="ARBA" id="ARBA00022679"/>
    </source>
</evidence>
<feature type="region of interest" description="Disordered" evidence="5">
    <location>
        <begin position="229"/>
        <end position="249"/>
    </location>
</feature>
<evidence type="ECO:0000256" key="5">
    <source>
        <dbReference type="SAM" id="MobiDB-lite"/>
    </source>
</evidence>
<dbReference type="GO" id="GO:0003723">
    <property type="term" value="F:RNA binding"/>
    <property type="evidence" value="ECO:0007669"/>
    <property type="project" value="InterPro"/>
</dbReference>
<accession>A0A6P2BXQ8</accession>
<evidence type="ECO:0000313" key="8">
    <source>
        <dbReference type="Proteomes" id="UP000460272"/>
    </source>
</evidence>
<dbReference type="Gene3D" id="3.30.450.40">
    <property type="match status" value="1"/>
</dbReference>
<dbReference type="InterPro" id="IPR036388">
    <property type="entry name" value="WH-like_DNA-bd_sf"/>
</dbReference>
<evidence type="ECO:0000256" key="2">
    <source>
        <dbReference type="ARBA" id="ARBA00022777"/>
    </source>
</evidence>
<evidence type="ECO:0000256" key="3">
    <source>
        <dbReference type="ARBA" id="ARBA00023015"/>
    </source>
</evidence>
<dbReference type="GO" id="GO:0016301">
    <property type="term" value="F:kinase activity"/>
    <property type="evidence" value="ECO:0007669"/>
    <property type="project" value="UniProtKB-KW"/>
</dbReference>
<proteinExistence type="predicted"/>
<dbReference type="SUPFAM" id="SSF55781">
    <property type="entry name" value="GAF domain-like"/>
    <property type="match status" value="1"/>
</dbReference>
<evidence type="ECO:0000256" key="4">
    <source>
        <dbReference type="ARBA" id="ARBA00023163"/>
    </source>
</evidence>
<dbReference type="InterPro" id="IPR011006">
    <property type="entry name" value="CheY-like_superfamily"/>
</dbReference>
<protein>
    <submittedName>
        <fullName evidence="7">ANTAR domain-containing protein</fullName>
    </submittedName>
</protein>
<dbReference type="SMART" id="SM01012">
    <property type="entry name" value="ANTAR"/>
    <property type="match status" value="1"/>
</dbReference>
<name>A0A6P2BXQ8_9ACTN</name>
<dbReference type="InterPro" id="IPR029016">
    <property type="entry name" value="GAF-like_dom_sf"/>
</dbReference>
<feature type="domain" description="ANTAR" evidence="6">
    <location>
        <begin position="166"/>
        <end position="227"/>
    </location>
</feature>
<dbReference type="InterPro" id="IPR003018">
    <property type="entry name" value="GAF"/>
</dbReference>
<reference evidence="7 8" key="1">
    <citation type="submission" date="2018-11" db="EMBL/GenBank/DDBJ databases">
        <title>Trebonia kvetii gen.nov., sp.nov., a novel acidophilic actinobacterium, and proposal of the new actinobacterial family Treboniaceae fam. nov.</title>
        <authorList>
            <person name="Rapoport D."/>
            <person name="Sagova-Mareckova M."/>
            <person name="Sedlacek I."/>
            <person name="Provaznik J."/>
            <person name="Kralova S."/>
            <person name="Pavlinic D."/>
            <person name="Benes V."/>
            <person name="Kopecky J."/>
        </authorList>
    </citation>
    <scope>NUCLEOTIDE SEQUENCE [LARGE SCALE GENOMIC DNA]</scope>
    <source>
        <strain evidence="7 8">15Tr583</strain>
    </source>
</reference>
<dbReference type="Pfam" id="PF13185">
    <property type="entry name" value="GAF_2"/>
    <property type="match status" value="1"/>
</dbReference>
<dbReference type="SMART" id="SM00065">
    <property type="entry name" value="GAF"/>
    <property type="match status" value="1"/>
</dbReference>
<dbReference type="InterPro" id="IPR005561">
    <property type="entry name" value="ANTAR"/>
</dbReference>
<keyword evidence="1" id="KW-0808">Transferase</keyword>
<dbReference type="Pfam" id="PF03861">
    <property type="entry name" value="ANTAR"/>
    <property type="match status" value="1"/>
</dbReference>
<keyword evidence="2" id="KW-0418">Kinase</keyword>
<keyword evidence="8" id="KW-1185">Reference proteome</keyword>
<dbReference type="PROSITE" id="PS50921">
    <property type="entry name" value="ANTAR"/>
    <property type="match status" value="1"/>
</dbReference>
<organism evidence="7 8">
    <name type="scientific">Trebonia kvetii</name>
    <dbReference type="NCBI Taxonomy" id="2480626"/>
    <lineage>
        <taxon>Bacteria</taxon>
        <taxon>Bacillati</taxon>
        <taxon>Actinomycetota</taxon>
        <taxon>Actinomycetes</taxon>
        <taxon>Streptosporangiales</taxon>
        <taxon>Treboniaceae</taxon>
        <taxon>Trebonia</taxon>
    </lineage>
</organism>
<dbReference type="EMBL" id="RPFW01000003">
    <property type="protein sequence ID" value="TVZ03872.1"/>
    <property type="molecule type" value="Genomic_DNA"/>
</dbReference>
<dbReference type="Gene3D" id="1.10.10.10">
    <property type="entry name" value="Winged helix-like DNA-binding domain superfamily/Winged helix DNA-binding domain"/>
    <property type="match status" value="1"/>
</dbReference>
<keyword evidence="3" id="KW-0805">Transcription regulation</keyword>
<evidence type="ECO:0000313" key="7">
    <source>
        <dbReference type="EMBL" id="TVZ03872.1"/>
    </source>
</evidence>
<keyword evidence="4" id="KW-0804">Transcription</keyword>
<sequence length="249" mass="26879">MDTELLSDTFVDLADTMVAEFDVIDFLHMLTDRSVQLLSVSAAGVLLADPRGQLRVAAASSEAAELIELFQIQDDQGPCLDCYRTGQPVTAADLADTGQRWPRFAAAATQAGFGAVHALPMRLRDQVIGALNLFSAGTGPLGQAELRIGQALADVATIGLLQEQNVRRAETLAEQLQAALNSRVVIEQAKGRLAERLGLDMDQSFALLRDYARNTNQRLTDVARHIIDSPTANFPSPAPRPPRHQNTPG</sequence>
<comment type="caution">
    <text evidence="7">The sequence shown here is derived from an EMBL/GenBank/DDBJ whole genome shotgun (WGS) entry which is preliminary data.</text>
</comment>
<evidence type="ECO:0000259" key="6">
    <source>
        <dbReference type="PROSITE" id="PS50921"/>
    </source>
</evidence>
<dbReference type="SUPFAM" id="SSF52172">
    <property type="entry name" value="CheY-like"/>
    <property type="match status" value="1"/>
</dbReference>
<dbReference type="OrthoDB" id="3683444at2"/>
<dbReference type="InterPro" id="IPR012074">
    <property type="entry name" value="GAF_ANTAR"/>
</dbReference>
<dbReference type="PIRSF" id="PIRSF036625">
    <property type="entry name" value="GAF_ANTAR"/>
    <property type="match status" value="1"/>
</dbReference>